<proteinExistence type="predicted"/>
<accession>A0ABQ2V7Z3</accession>
<evidence type="ECO:0000313" key="1">
    <source>
        <dbReference type="EMBL" id="GGU73441.1"/>
    </source>
</evidence>
<organism evidence="1 2">
    <name type="scientific">Streptomyces albospinus</name>
    <dbReference type="NCBI Taxonomy" id="285515"/>
    <lineage>
        <taxon>Bacteria</taxon>
        <taxon>Bacillati</taxon>
        <taxon>Actinomycetota</taxon>
        <taxon>Actinomycetes</taxon>
        <taxon>Kitasatosporales</taxon>
        <taxon>Streptomycetaceae</taxon>
        <taxon>Streptomyces</taxon>
    </lineage>
</organism>
<reference evidence="2" key="1">
    <citation type="journal article" date="2019" name="Int. J. Syst. Evol. Microbiol.">
        <title>The Global Catalogue of Microorganisms (GCM) 10K type strain sequencing project: providing services to taxonomists for standard genome sequencing and annotation.</title>
        <authorList>
            <consortium name="The Broad Institute Genomics Platform"/>
            <consortium name="The Broad Institute Genome Sequencing Center for Infectious Disease"/>
            <person name="Wu L."/>
            <person name="Ma J."/>
        </authorList>
    </citation>
    <scope>NUCLEOTIDE SEQUENCE [LARGE SCALE GENOMIC DNA]</scope>
    <source>
        <strain evidence="2">JCM 3399</strain>
    </source>
</reference>
<keyword evidence="2" id="KW-1185">Reference proteome</keyword>
<protein>
    <submittedName>
        <fullName evidence="1">Uncharacterized protein</fullName>
    </submittedName>
</protein>
<name>A0ABQ2V7Z3_9ACTN</name>
<dbReference type="EMBL" id="BMRP01000015">
    <property type="protein sequence ID" value="GGU73441.1"/>
    <property type="molecule type" value="Genomic_DNA"/>
</dbReference>
<comment type="caution">
    <text evidence="1">The sequence shown here is derived from an EMBL/GenBank/DDBJ whole genome shotgun (WGS) entry which is preliminary data.</text>
</comment>
<gene>
    <name evidence="1" type="ORF">GCM10010211_44220</name>
</gene>
<sequence>MVLASRTARSIRPVRSGAVERGMRLVRLTVRARSRSSAQPGGACAVTAGHTAVGGLAAVVLDGVSVREQTATPFKKVRK</sequence>
<dbReference type="Proteomes" id="UP000654471">
    <property type="component" value="Unassembled WGS sequence"/>
</dbReference>
<evidence type="ECO:0000313" key="2">
    <source>
        <dbReference type="Proteomes" id="UP000654471"/>
    </source>
</evidence>